<dbReference type="AlphaFoldDB" id="A0A2P4QUK2"/>
<dbReference type="InterPro" id="IPR032675">
    <property type="entry name" value="LRR_dom_sf"/>
</dbReference>
<evidence type="ECO:0008006" key="3">
    <source>
        <dbReference type="Google" id="ProtNLM"/>
    </source>
</evidence>
<evidence type="ECO:0000313" key="1">
    <source>
        <dbReference type="EMBL" id="POG81309.1"/>
    </source>
</evidence>
<dbReference type="InterPro" id="IPR001611">
    <property type="entry name" value="Leu-rich_rpt"/>
</dbReference>
<name>A0A2P4QUK2_RHIID</name>
<dbReference type="EMBL" id="AUPC02000012">
    <property type="protein sequence ID" value="POG81309.1"/>
    <property type="molecule type" value="Genomic_DNA"/>
</dbReference>
<sequence length="219" mass="24971">MTMIFIHIDDEIPIELLSDEEIIAAIISRPENDDIEEDDELETNISISNKEALSSLEKVVQYFKNLPDNILVDYTELKTLYALKSKINKQIQDNAKQTTLDNTSMLIQRCLSIEYLNFAGVMAFHNDALIVAIIRTSPNLRHLEIGYNDIGDEVTETLAHTCHKLEHLELSGCSFVSELSICNQKAINQLNPNINIENFDKEYYSDSESFSFETESESE</sequence>
<reference evidence="1 2" key="1">
    <citation type="journal article" date="2013" name="Proc. Natl. Acad. Sci. U.S.A.">
        <title>Genome of an arbuscular mycorrhizal fungus provides insight into the oldest plant symbiosis.</title>
        <authorList>
            <person name="Tisserant E."/>
            <person name="Malbreil M."/>
            <person name="Kuo A."/>
            <person name="Kohler A."/>
            <person name="Symeonidi A."/>
            <person name="Balestrini R."/>
            <person name="Charron P."/>
            <person name="Duensing N."/>
            <person name="Frei Dit Frey N."/>
            <person name="Gianinazzi-Pearson V."/>
            <person name="Gilbert L.B."/>
            <person name="Handa Y."/>
            <person name="Herr J.R."/>
            <person name="Hijri M."/>
            <person name="Koul R."/>
            <person name="Kawaguchi M."/>
            <person name="Krajinski F."/>
            <person name="Lammers P.J."/>
            <person name="Masclaux F.G."/>
            <person name="Murat C."/>
            <person name="Morin E."/>
            <person name="Ndikumana S."/>
            <person name="Pagni M."/>
            <person name="Petitpierre D."/>
            <person name="Requena N."/>
            <person name="Rosikiewicz P."/>
            <person name="Riley R."/>
            <person name="Saito K."/>
            <person name="San Clemente H."/>
            <person name="Shapiro H."/>
            <person name="van Tuinen D."/>
            <person name="Becard G."/>
            <person name="Bonfante P."/>
            <person name="Paszkowski U."/>
            <person name="Shachar-Hill Y.Y."/>
            <person name="Tuskan G.A."/>
            <person name="Young P.W."/>
            <person name="Sanders I.R."/>
            <person name="Henrissat B."/>
            <person name="Rensing S.A."/>
            <person name="Grigoriev I.V."/>
            <person name="Corradi N."/>
            <person name="Roux C."/>
            <person name="Martin F."/>
        </authorList>
    </citation>
    <scope>NUCLEOTIDE SEQUENCE [LARGE SCALE GENOMIC DNA]</scope>
    <source>
        <strain evidence="1 2">DAOM 197198</strain>
    </source>
</reference>
<organism evidence="1 2">
    <name type="scientific">Rhizophagus irregularis (strain DAOM 181602 / DAOM 197198 / MUCL 43194)</name>
    <name type="common">Arbuscular mycorrhizal fungus</name>
    <name type="synonym">Glomus intraradices</name>
    <dbReference type="NCBI Taxonomy" id="747089"/>
    <lineage>
        <taxon>Eukaryota</taxon>
        <taxon>Fungi</taxon>
        <taxon>Fungi incertae sedis</taxon>
        <taxon>Mucoromycota</taxon>
        <taxon>Glomeromycotina</taxon>
        <taxon>Glomeromycetes</taxon>
        <taxon>Glomerales</taxon>
        <taxon>Glomeraceae</taxon>
        <taxon>Rhizophagus</taxon>
    </lineage>
</organism>
<dbReference type="VEuPathDB" id="FungiDB:RhiirFUN_019743"/>
<gene>
    <name evidence="1" type="ORF">GLOIN_2v1763549</name>
</gene>
<dbReference type="VEuPathDB" id="FungiDB:RhiirFUN_000435"/>
<accession>A0A2P4QUK2</accession>
<proteinExistence type="predicted"/>
<reference evidence="1 2" key="2">
    <citation type="journal article" date="2018" name="New Phytol.">
        <title>High intraspecific genome diversity in the model arbuscular mycorrhizal symbiont Rhizophagus irregularis.</title>
        <authorList>
            <person name="Chen E.C.H."/>
            <person name="Morin E."/>
            <person name="Beaudet D."/>
            <person name="Noel J."/>
            <person name="Yildirir G."/>
            <person name="Ndikumana S."/>
            <person name="Charron P."/>
            <person name="St-Onge C."/>
            <person name="Giorgi J."/>
            <person name="Kruger M."/>
            <person name="Marton T."/>
            <person name="Ropars J."/>
            <person name="Grigoriev I.V."/>
            <person name="Hainaut M."/>
            <person name="Henrissat B."/>
            <person name="Roux C."/>
            <person name="Martin F."/>
            <person name="Corradi N."/>
        </authorList>
    </citation>
    <scope>NUCLEOTIDE SEQUENCE [LARGE SCALE GENOMIC DNA]</scope>
    <source>
        <strain evidence="1 2">DAOM 197198</strain>
    </source>
</reference>
<dbReference type="Gene3D" id="3.80.10.10">
    <property type="entry name" value="Ribonuclease Inhibitor"/>
    <property type="match status" value="1"/>
</dbReference>
<evidence type="ECO:0000313" key="2">
    <source>
        <dbReference type="Proteomes" id="UP000018888"/>
    </source>
</evidence>
<dbReference type="Pfam" id="PF13516">
    <property type="entry name" value="LRR_6"/>
    <property type="match status" value="1"/>
</dbReference>
<keyword evidence="2" id="KW-1185">Reference proteome</keyword>
<dbReference type="SUPFAM" id="SSF52047">
    <property type="entry name" value="RNI-like"/>
    <property type="match status" value="1"/>
</dbReference>
<comment type="caution">
    <text evidence="1">The sequence shown here is derived from an EMBL/GenBank/DDBJ whole genome shotgun (WGS) entry which is preliminary data.</text>
</comment>
<protein>
    <recommendedName>
        <fullName evidence="3">RNI-like protein</fullName>
    </recommendedName>
</protein>
<dbReference type="Proteomes" id="UP000018888">
    <property type="component" value="Unassembled WGS sequence"/>
</dbReference>